<reference evidence="3" key="1">
    <citation type="journal article" date="2007" name="Science">
        <title>Evolutionary and biomedical insights from the rhesus macaque genome.</title>
        <authorList>
            <person name="Gibbs R.A."/>
            <person name="Rogers J."/>
            <person name="Katze M.G."/>
            <person name="Bumgarner R."/>
            <person name="Weinstock G.M."/>
            <person name="Mardis E.R."/>
            <person name="Remington K.A."/>
            <person name="Strausberg R.L."/>
            <person name="Venter J.C."/>
            <person name="Wilson R.K."/>
            <person name="Batzer M.A."/>
            <person name="Bustamante C.D."/>
            <person name="Eichler E.E."/>
            <person name="Hahn M.W."/>
            <person name="Hardison R.C."/>
            <person name="Makova K.D."/>
            <person name="Miller W."/>
            <person name="Milosavljevic A."/>
            <person name="Palermo R.E."/>
            <person name="Siepel A."/>
            <person name="Sikela J.M."/>
            <person name="Attaway T."/>
            <person name="Bell S."/>
            <person name="Bernard K.E."/>
            <person name="Buhay C.J."/>
            <person name="Chandrabose M.N."/>
            <person name="Dao M."/>
            <person name="Davis C."/>
            <person name="Delehaunty K.D."/>
            <person name="Ding Y."/>
            <person name="Dinh H.H."/>
            <person name="Dugan-Rocha S."/>
            <person name="Fulton L.A."/>
            <person name="Gabisi R.A."/>
            <person name="Garner T.T."/>
            <person name="Godfrey J."/>
            <person name="Hawes A.C."/>
            <person name="Hernandez J."/>
            <person name="Hines S."/>
            <person name="Holder M."/>
            <person name="Hume J."/>
            <person name="Jhangiani S.N."/>
            <person name="Joshi V."/>
            <person name="Khan Z.M."/>
            <person name="Kirkness E.F."/>
            <person name="Cree A."/>
            <person name="Fowler R.G."/>
            <person name="Lee S."/>
            <person name="Lewis L.R."/>
            <person name="Li Z."/>
            <person name="Liu Y.-S."/>
            <person name="Moore S.M."/>
            <person name="Muzny D."/>
            <person name="Nazareth L.V."/>
            <person name="Ngo D.N."/>
            <person name="Okwuonu G.O."/>
            <person name="Pai G."/>
            <person name="Parker D."/>
            <person name="Paul H.A."/>
            <person name="Pfannkoch C."/>
            <person name="Pohl C.S."/>
            <person name="Rogers Y.-H.C."/>
            <person name="Ruiz S.J."/>
            <person name="Sabo A."/>
            <person name="Santibanez J."/>
            <person name="Schneider B.W."/>
            <person name="Smith S.M."/>
            <person name="Sodergren E."/>
            <person name="Svatek A.F."/>
            <person name="Utterback T.R."/>
            <person name="Vattathil S."/>
            <person name="Warren W."/>
            <person name="White C.S."/>
            <person name="Chinwalla A.T."/>
            <person name="Feng Y."/>
            <person name="Halpern A.L."/>
            <person name="Hillier L.W."/>
            <person name="Huang X."/>
            <person name="Minx P."/>
            <person name="Nelson J.O."/>
            <person name="Pepin K.H."/>
            <person name="Qin X."/>
            <person name="Sutton G.G."/>
            <person name="Venter E."/>
            <person name="Walenz B.P."/>
            <person name="Wallis J.W."/>
            <person name="Worley K.C."/>
            <person name="Yang S.-P."/>
            <person name="Jones S.M."/>
            <person name="Marra M.A."/>
            <person name="Rocchi M."/>
            <person name="Schein J.E."/>
            <person name="Baertsch R."/>
            <person name="Clarke L."/>
            <person name="Csuros M."/>
            <person name="Glasscock J."/>
            <person name="Harris R.A."/>
            <person name="Havlak P."/>
            <person name="Jackson A.R."/>
            <person name="Jiang H."/>
            <person name="Liu Y."/>
            <person name="Messina D.N."/>
            <person name="Shen Y."/>
            <person name="Song H.X.-Z."/>
            <person name="Wylie T."/>
            <person name="Zhang L."/>
            <person name="Birney E."/>
            <person name="Han K."/>
            <person name="Konkel M.K."/>
            <person name="Lee J."/>
            <person name="Smit A.F.A."/>
            <person name="Ullmer B."/>
            <person name="Wang H."/>
            <person name="Xing J."/>
            <person name="Burhans R."/>
            <person name="Cheng Z."/>
            <person name="Karro J.E."/>
            <person name="Ma J."/>
            <person name="Raney B."/>
            <person name="She X."/>
            <person name="Cox M.J."/>
            <person name="Demuth J.P."/>
            <person name="Dumas L.J."/>
            <person name="Han S.-G."/>
            <person name="Hopkins J."/>
            <person name="Karimpour-Fard A."/>
            <person name="Kim Y.H."/>
            <person name="Pollack J.R."/>
            <person name="Vinar T."/>
            <person name="Addo-Quaye C."/>
            <person name="Degenhardt J."/>
            <person name="Denby A."/>
            <person name="Hubisz M.J."/>
            <person name="Indap A."/>
            <person name="Kosiol C."/>
            <person name="Lahn B.T."/>
            <person name="Lawson H.A."/>
            <person name="Marklein A."/>
            <person name="Nielsen R."/>
            <person name="Vallender E.J."/>
            <person name="Clark A.G."/>
            <person name="Ferguson B."/>
            <person name="Hernandez R.D."/>
            <person name="Hirani K."/>
            <person name="Kehrer-Sawatzki H."/>
            <person name="Kolb J."/>
            <person name="Patil S."/>
            <person name="Pu L.-L."/>
            <person name="Ren Y."/>
            <person name="Smith D.G."/>
            <person name="Wheeler D.A."/>
            <person name="Schenck I."/>
            <person name="Ball E.V."/>
            <person name="Chen R."/>
            <person name="Cooper D.N."/>
            <person name="Giardine B."/>
            <person name="Hsu F."/>
            <person name="Kent W.J."/>
            <person name="Lesk A."/>
            <person name="Nelson D.L."/>
            <person name="O'brien W.E."/>
            <person name="Pruefer K."/>
            <person name="Stenson P.D."/>
            <person name="Wallace J.C."/>
            <person name="Ke H."/>
            <person name="Liu X.-M."/>
            <person name="Wang P."/>
            <person name="Xiang A.P."/>
            <person name="Yang F."/>
            <person name="Barber G.P."/>
            <person name="Haussler D."/>
            <person name="Karolchik D."/>
            <person name="Kern A.D."/>
            <person name="Kuhn R.M."/>
            <person name="Smith K.E."/>
            <person name="Zwieg A.S."/>
        </authorList>
    </citation>
    <scope>NUCLEOTIDE SEQUENCE [LARGE SCALE GENOMIC DNA]</scope>
    <source>
        <strain evidence="3">17573</strain>
    </source>
</reference>
<reference evidence="2" key="3">
    <citation type="submission" date="2025-08" db="UniProtKB">
        <authorList>
            <consortium name="Ensembl"/>
        </authorList>
    </citation>
    <scope>IDENTIFICATION</scope>
    <source>
        <strain evidence="2">17573</strain>
    </source>
</reference>
<dbReference type="GeneTree" id="ENSGT00940000163505"/>
<feature type="transmembrane region" description="Helical" evidence="1">
    <location>
        <begin position="82"/>
        <end position="99"/>
    </location>
</feature>
<evidence type="ECO:0000313" key="2">
    <source>
        <dbReference type="Ensembl" id="ENSMMUP00000068930.1"/>
    </source>
</evidence>
<organism evidence="2 3">
    <name type="scientific">Macaca mulatta</name>
    <name type="common">Rhesus macaque</name>
    <dbReference type="NCBI Taxonomy" id="9544"/>
    <lineage>
        <taxon>Eukaryota</taxon>
        <taxon>Metazoa</taxon>
        <taxon>Chordata</taxon>
        <taxon>Craniata</taxon>
        <taxon>Vertebrata</taxon>
        <taxon>Euteleostomi</taxon>
        <taxon>Mammalia</taxon>
        <taxon>Eutheria</taxon>
        <taxon>Euarchontoglires</taxon>
        <taxon>Primates</taxon>
        <taxon>Haplorrhini</taxon>
        <taxon>Catarrhini</taxon>
        <taxon>Cercopithecidae</taxon>
        <taxon>Cercopithecinae</taxon>
        <taxon>Macaca</taxon>
    </lineage>
</organism>
<protein>
    <submittedName>
        <fullName evidence="2">Uncharacterized protein</fullName>
    </submittedName>
</protein>
<keyword evidence="1" id="KW-1133">Transmembrane helix</keyword>
<dbReference type="PANTHER" id="PTHR12138">
    <property type="entry name" value="PRIMATE-EXPANDED PROTEIN FAMILY"/>
    <property type="match status" value="1"/>
</dbReference>
<dbReference type="Bgee" id="ENSMMUG00000062305">
    <property type="expression patterns" value="Expressed in adipose tissue"/>
</dbReference>
<keyword evidence="3" id="KW-1185">Reference proteome</keyword>
<accession>A0A5F7ZWB8</accession>
<sequence length="161" mass="17544">ITAASKLLDSSNSSASASQAAGTADACHHAWIIYFNYYFVEKGSDSAAQTGLKLLTLSDPPPASRSAGITGLSHCIQLKDTFFIFLYYFLFYDYYYYYLRWGLALSPRLEHSGAISAHCKLCLPGSRHSHASASRVAGTTGACHHARLIFCIFSRDGVSPC</sequence>
<dbReference type="VEuPathDB" id="HostDB:ENSMMUG00000062305"/>
<dbReference type="AlphaFoldDB" id="A0A5F7ZWB8"/>
<dbReference type="PRINTS" id="PR02045">
    <property type="entry name" value="F138DOMAIN"/>
</dbReference>
<reference evidence="2" key="2">
    <citation type="submission" date="2019-01" db="EMBL/GenBank/DDBJ databases">
        <authorList>
            <person name="Graves T."/>
            <person name="Eichler E.E."/>
            <person name="Wilson R.K."/>
        </authorList>
    </citation>
    <scope>NUCLEOTIDE SEQUENCE [LARGE SCALE GENOMIC DNA]</scope>
    <source>
        <strain evidence="2">17573</strain>
    </source>
</reference>
<keyword evidence="1" id="KW-0812">Transmembrane</keyword>
<evidence type="ECO:0000256" key="1">
    <source>
        <dbReference type="SAM" id="Phobius"/>
    </source>
</evidence>
<dbReference type="Proteomes" id="UP000006718">
    <property type="component" value="Chromosome 7"/>
</dbReference>
<evidence type="ECO:0000313" key="3">
    <source>
        <dbReference type="Proteomes" id="UP000006718"/>
    </source>
</evidence>
<name>A0A5F7ZWB8_MACMU</name>
<dbReference type="InParanoid" id="A0A5F7ZWB8"/>
<dbReference type="Ensembl" id="ENSMMUT00000086521.1">
    <property type="protein sequence ID" value="ENSMMUP00000068930.1"/>
    <property type="gene ID" value="ENSMMUG00000062305.1"/>
</dbReference>
<dbReference type="STRING" id="9544.ENSMMUP00000068930"/>
<proteinExistence type="predicted"/>
<keyword evidence="1" id="KW-0472">Membrane</keyword>
<dbReference type="PANTHER" id="PTHR12138:SF75">
    <property type="entry name" value="SECRETED PROTEIN"/>
    <property type="match status" value="1"/>
</dbReference>
<reference evidence="2" key="4">
    <citation type="submission" date="2025-09" db="UniProtKB">
        <authorList>
            <consortium name="Ensembl"/>
        </authorList>
    </citation>
    <scope>IDENTIFICATION</scope>
    <source>
        <strain evidence="2">17573</strain>
    </source>
</reference>